<comment type="subcellular location">
    <subcellularLocation>
        <location evidence="5">Cytoplasm</location>
    </subcellularLocation>
</comment>
<comment type="function">
    <text evidence="5">Component of the eukaryotic translation initiation factor 3 (eIF-3) complex, which is involved in protein synthesis of a specialized repertoire of mRNAs and, together with other initiation factors, stimulates binding of mRNA and methionyl-tRNAi to the 40S ribosome. The eIF-3 complex specifically targets and initiates translation of a subset of mRNAs involved in cell proliferation.</text>
</comment>
<dbReference type="GO" id="GO:0016282">
    <property type="term" value="C:eukaryotic 43S preinitiation complex"/>
    <property type="evidence" value="ECO:0007669"/>
    <property type="project" value="UniProtKB-UniRule"/>
</dbReference>
<name>A0A6G1J426_9PLEO</name>
<feature type="compositionally biased region" description="Acidic residues" evidence="6">
    <location>
        <begin position="32"/>
        <end position="52"/>
    </location>
</feature>
<dbReference type="FunFam" id="1.10.246.60:FF:000003">
    <property type="entry name" value="Eukaryotic translation initiation factor 3 subunit J"/>
    <property type="match status" value="1"/>
</dbReference>
<accession>A0A6G1J426</accession>
<organism evidence="7 8">
    <name type="scientific">Lentithecium fluviatile CBS 122367</name>
    <dbReference type="NCBI Taxonomy" id="1168545"/>
    <lineage>
        <taxon>Eukaryota</taxon>
        <taxon>Fungi</taxon>
        <taxon>Dikarya</taxon>
        <taxon>Ascomycota</taxon>
        <taxon>Pezizomycotina</taxon>
        <taxon>Dothideomycetes</taxon>
        <taxon>Pleosporomycetidae</taxon>
        <taxon>Pleosporales</taxon>
        <taxon>Massarineae</taxon>
        <taxon>Lentitheciaceae</taxon>
        <taxon>Lentithecium</taxon>
    </lineage>
</organism>
<keyword evidence="2 5" id="KW-0396">Initiation factor</keyword>
<dbReference type="GO" id="GO:0033290">
    <property type="term" value="C:eukaryotic 48S preinitiation complex"/>
    <property type="evidence" value="ECO:0007669"/>
    <property type="project" value="UniProtKB-UniRule"/>
</dbReference>
<feature type="compositionally biased region" description="Acidic residues" evidence="6">
    <location>
        <begin position="96"/>
        <end position="107"/>
    </location>
</feature>
<dbReference type="Proteomes" id="UP000799291">
    <property type="component" value="Unassembled WGS sequence"/>
</dbReference>
<sequence length="334" mass="37013">MAAGNSWDDEESESTPPSSPPPAPVLRRGKFDDEEEDSDVLESWDAAEDSEVEREKAKKAAEAKAKAEAEAKANHKSRAQRIEEKRQEALRRRQLEDEEESSEEESEGERRARLRKTEQDADLRHAEDLFGGAGSGPKRTAGAKPVTLADASDPNNVIDLTSLAIFNPTSKDQFVKLRETLVPLLTNNNKKAHYVLFLQEFTKQISKDLPSDQIKKIASGLTTLSNEKMKEEKAAEKGGKKSKAAKTKASLVATRDVAFKADTSTYDDDFGDISPTISLFGRVPFTTSPKRPAEIQPSHRFKSASLRQSRWSVAWHGMACMKYGYSAGNEWVGL</sequence>
<dbReference type="Gene3D" id="1.10.246.60">
    <property type="entry name" value="Eukaryotic translation initiation factor 3 like domains"/>
    <property type="match status" value="1"/>
</dbReference>
<dbReference type="GO" id="GO:0001732">
    <property type="term" value="P:formation of cytoplasmic translation initiation complex"/>
    <property type="evidence" value="ECO:0007669"/>
    <property type="project" value="UniProtKB-UniRule"/>
</dbReference>
<dbReference type="Pfam" id="PF08597">
    <property type="entry name" value="eIF3_subunit"/>
    <property type="match status" value="1"/>
</dbReference>
<keyword evidence="1 5" id="KW-0963">Cytoplasm</keyword>
<gene>
    <name evidence="5" type="primary">HCR1</name>
    <name evidence="7" type="ORF">K458DRAFT_487194</name>
</gene>
<dbReference type="GO" id="GO:0003743">
    <property type="term" value="F:translation initiation factor activity"/>
    <property type="evidence" value="ECO:0007669"/>
    <property type="project" value="UniProtKB-UniRule"/>
</dbReference>
<dbReference type="InterPro" id="IPR013906">
    <property type="entry name" value="eIF3j"/>
</dbReference>
<dbReference type="EMBL" id="MU005580">
    <property type="protein sequence ID" value="KAF2684963.1"/>
    <property type="molecule type" value="Genomic_DNA"/>
</dbReference>
<dbReference type="AlphaFoldDB" id="A0A6G1J426"/>
<dbReference type="GO" id="GO:0005852">
    <property type="term" value="C:eukaryotic translation initiation factor 3 complex"/>
    <property type="evidence" value="ECO:0007669"/>
    <property type="project" value="UniProtKB-UniRule"/>
</dbReference>
<proteinExistence type="inferred from homology"/>
<comment type="similarity">
    <text evidence="5">Belongs to the eIF-3 subunit J family.</text>
</comment>
<feature type="compositionally biased region" description="Basic and acidic residues" evidence="6">
    <location>
        <begin position="80"/>
        <end position="95"/>
    </location>
</feature>
<comment type="subunit">
    <text evidence="5">Component of the eukaryotic translation initiation factor 3 (eIF-3) complex.</text>
</comment>
<evidence type="ECO:0000256" key="2">
    <source>
        <dbReference type="ARBA" id="ARBA00022540"/>
    </source>
</evidence>
<feature type="compositionally biased region" description="Basic and acidic residues" evidence="6">
    <location>
        <begin position="53"/>
        <end position="73"/>
    </location>
</feature>
<evidence type="ECO:0000256" key="3">
    <source>
        <dbReference type="ARBA" id="ARBA00022917"/>
    </source>
</evidence>
<feature type="compositionally biased region" description="Basic and acidic residues" evidence="6">
    <location>
        <begin position="108"/>
        <end position="128"/>
    </location>
</feature>
<dbReference type="OrthoDB" id="20381at2759"/>
<feature type="region of interest" description="Disordered" evidence="6">
    <location>
        <begin position="1"/>
        <end position="144"/>
    </location>
</feature>
<evidence type="ECO:0000313" key="8">
    <source>
        <dbReference type="Proteomes" id="UP000799291"/>
    </source>
</evidence>
<dbReference type="HAMAP" id="MF_03009">
    <property type="entry name" value="eIF3j"/>
    <property type="match status" value="1"/>
</dbReference>
<evidence type="ECO:0000256" key="5">
    <source>
        <dbReference type="HAMAP-Rule" id="MF_03009"/>
    </source>
</evidence>
<keyword evidence="4" id="KW-0175">Coiled coil</keyword>
<evidence type="ECO:0000313" key="7">
    <source>
        <dbReference type="EMBL" id="KAF2684963.1"/>
    </source>
</evidence>
<evidence type="ECO:0000256" key="1">
    <source>
        <dbReference type="ARBA" id="ARBA00022490"/>
    </source>
</evidence>
<reference evidence="7" key="1">
    <citation type="journal article" date="2020" name="Stud. Mycol.">
        <title>101 Dothideomycetes genomes: a test case for predicting lifestyles and emergence of pathogens.</title>
        <authorList>
            <person name="Haridas S."/>
            <person name="Albert R."/>
            <person name="Binder M."/>
            <person name="Bloem J."/>
            <person name="Labutti K."/>
            <person name="Salamov A."/>
            <person name="Andreopoulos B."/>
            <person name="Baker S."/>
            <person name="Barry K."/>
            <person name="Bills G."/>
            <person name="Bluhm B."/>
            <person name="Cannon C."/>
            <person name="Castanera R."/>
            <person name="Culley D."/>
            <person name="Daum C."/>
            <person name="Ezra D."/>
            <person name="Gonzalez J."/>
            <person name="Henrissat B."/>
            <person name="Kuo A."/>
            <person name="Liang C."/>
            <person name="Lipzen A."/>
            <person name="Lutzoni F."/>
            <person name="Magnuson J."/>
            <person name="Mondo S."/>
            <person name="Nolan M."/>
            <person name="Ohm R."/>
            <person name="Pangilinan J."/>
            <person name="Park H.-J."/>
            <person name="Ramirez L."/>
            <person name="Alfaro M."/>
            <person name="Sun H."/>
            <person name="Tritt A."/>
            <person name="Yoshinaga Y."/>
            <person name="Zwiers L.-H."/>
            <person name="Turgeon B."/>
            <person name="Goodwin S."/>
            <person name="Spatafora J."/>
            <person name="Crous P."/>
            <person name="Grigoriev I."/>
        </authorList>
    </citation>
    <scope>NUCLEOTIDE SEQUENCE</scope>
    <source>
        <strain evidence="7">CBS 122367</strain>
    </source>
</reference>
<protein>
    <recommendedName>
        <fullName evidence="5">Eukaryotic translation initiation factor 3 subunit J</fullName>
        <shortName evidence="5">eIF3j</shortName>
    </recommendedName>
    <alternativeName>
        <fullName evidence="5">Eukaryotic translation initiation factor 3 30 kDa subunit homolog</fullName>
        <shortName evidence="5">eIF-3 30 kDa subunit homolog</shortName>
    </alternativeName>
</protein>
<keyword evidence="3 5" id="KW-0648">Protein biosynthesis</keyword>
<evidence type="ECO:0000256" key="4">
    <source>
        <dbReference type="ARBA" id="ARBA00023054"/>
    </source>
</evidence>
<dbReference type="PANTHER" id="PTHR21681:SF0">
    <property type="entry name" value="EUKARYOTIC TRANSLATION INITIATION FACTOR 3 SUBUNIT J"/>
    <property type="match status" value="1"/>
</dbReference>
<keyword evidence="8" id="KW-1185">Reference proteome</keyword>
<dbReference type="PANTHER" id="PTHR21681">
    <property type="entry name" value="EUKARYOTIC TRANSLATION INITIATION FACTOR 3 SUBUNIT J"/>
    <property type="match status" value="1"/>
</dbReference>
<evidence type="ECO:0000256" key="6">
    <source>
        <dbReference type="SAM" id="MobiDB-lite"/>
    </source>
</evidence>
<dbReference type="InterPro" id="IPR023194">
    <property type="entry name" value="eIF3-like_dom_sf"/>
</dbReference>